<accession>A0AA37N558</accession>
<reference evidence="3" key="1">
    <citation type="journal article" date="2022" name="Int. J. Syst. Evol. Microbiol.">
        <title>Genome-based, phenotypic and chemotaxonomic classification of Faecalibacterium strains: proposal of three novel species Faecalibacterium duncaniae sp. nov., Faecalibacterium hattorii sp. nov. and Faecalibacterium gallinarum sp. nov. .</title>
        <authorList>
            <person name="Sakamoto M."/>
            <person name="Sakurai N."/>
            <person name="Tanno H."/>
            <person name="Iino T."/>
            <person name="Ohkuma M."/>
            <person name="Endo A."/>
        </authorList>
    </citation>
    <scope>NUCLEOTIDE SEQUENCE</scope>
    <source>
        <strain evidence="3">JCM 17207</strain>
    </source>
</reference>
<gene>
    <name evidence="3" type="ORF">JCM17207_19630</name>
</gene>
<evidence type="ECO:0008006" key="5">
    <source>
        <dbReference type="Google" id="ProtNLM"/>
    </source>
</evidence>
<keyword evidence="2" id="KW-0812">Transmembrane</keyword>
<protein>
    <recommendedName>
        <fullName evidence="5">Right handed beta helix domain-containing protein</fullName>
    </recommendedName>
</protein>
<feature type="compositionally biased region" description="Polar residues" evidence="1">
    <location>
        <begin position="430"/>
        <end position="447"/>
    </location>
</feature>
<dbReference type="SUPFAM" id="SSF51126">
    <property type="entry name" value="Pectin lyase-like"/>
    <property type="match status" value="1"/>
</dbReference>
<feature type="region of interest" description="Disordered" evidence="1">
    <location>
        <begin position="317"/>
        <end position="514"/>
    </location>
</feature>
<name>A0AA37N558_9FIRM</name>
<dbReference type="RefSeq" id="WP_238317575.1">
    <property type="nucleotide sequence ID" value="NZ_BQKV01000081.1"/>
</dbReference>
<feature type="compositionally biased region" description="Low complexity" evidence="1">
    <location>
        <begin position="381"/>
        <end position="409"/>
    </location>
</feature>
<evidence type="ECO:0000313" key="3">
    <source>
        <dbReference type="EMBL" id="GJN65338.1"/>
    </source>
</evidence>
<proteinExistence type="predicted"/>
<organism evidence="3 4">
    <name type="scientific">Faecalibacterium gallinarum</name>
    <dbReference type="NCBI Taxonomy" id="2903556"/>
    <lineage>
        <taxon>Bacteria</taxon>
        <taxon>Bacillati</taxon>
        <taxon>Bacillota</taxon>
        <taxon>Clostridia</taxon>
        <taxon>Eubacteriales</taxon>
        <taxon>Oscillospiraceae</taxon>
        <taxon>Faecalibacterium</taxon>
    </lineage>
</organism>
<dbReference type="EMBL" id="BQKV01000081">
    <property type="protein sequence ID" value="GJN65338.1"/>
    <property type="molecule type" value="Genomic_DNA"/>
</dbReference>
<comment type="caution">
    <text evidence="3">The sequence shown here is derived from an EMBL/GenBank/DDBJ whole genome shotgun (WGS) entry which is preliminary data.</text>
</comment>
<evidence type="ECO:0000256" key="2">
    <source>
        <dbReference type="SAM" id="Phobius"/>
    </source>
</evidence>
<sequence length="538" mass="58280">MNRKKKLLRVIAMTICLVLIMGVNVGISAAETESNFEMVSNAYELESAIKRADEGDEIILLHEIEISNDLPVPDGKIIITRLDPNSRLITRNGVRVDFQNMIFDGAWMDNQYYSFITLQGDFSFKNCTFQNCGDPERTGGGNRIGGAVRVEAGEGTFENCTFIDNNAVAGGHLAVRGDSIVHLNQCTMKNGVALGEGGAVEVYGSSKCYIDSCVITENRAGNYGGGIANRAYAQISNSKIYNNVTPYGGADIGNGIGGTIDLQDSLERLNELFAEDNIIVHGWVCDYDFEQGIFIPDVDPAAENALLKLDYEYKQPEPEIPEETEPTEPEPTEPEEQEPTEPAESEEQPTETEEPDESQPEQPTEEEPGTEPETPDEEEPTTPATPSEPSVGNNSNTTTTTTNSNSSTDNSDRSTHSTTTDNSRREEINDSNNTSTVNNYYAQDQQPSGGGESVQTIVVPAGSSGSSEPIEQTIKVEAPDGSTGADGMTLNVNVNVGEDGTPDQEAEDSPQQQNEASWYQVAVLCLLSAILVCVIKKR</sequence>
<feature type="compositionally biased region" description="Acidic residues" evidence="1">
    <location>
        <begin position="319"/>
        <end position="380"/>
    </location>
</feature>
<keyword evidence="2" id="KW-0472">Membrane</keyword>
<dbReference type="Proteomes" id="UP001055185">
    <property type="component" value="Unassembled WGS sequence"/>
</dbReference>
<keyword evidence="2" id="KW-1133">Transmembrane helix</keyword>
<keyword evidence="4" id="KW-1185">Reference proteome</keyword>
<dbReference type="AlphaFoldDB" id="A0AA37N558"/>
<feature type="transmembrane region" description="Helical" evidence="2">
    <location>
        <begin position="517"/>
        <end position="535"/>
    </location>
</feature>
<evidence type="ECO:0000256" key="1">
    <source>
        <dbReference type="SAM" id="MobiDB-lite"/>
    </source>
</evidence>
<dbReference type="InterPro" id="IPR011050">
    <property type="entry name" value="Pectin_lyase_fold/virulence"/>
</dbReference>
<evidence type="ECO:0000313" key="4">
    <source>
        <dbReference type="Proteomes" id="UP001055185"/>
    </source>
</evidence>